<reference evidence="1" key="1">
    <citation type="submission" date="2016-03" db="EMBL/GenBank/DDBJ databases">
        <title>Mechanisms controlling the formation of the plant cell surface in tip-growing cells are functionally conserved among land plants.</title>
        <authorList>
            <person name="Honkanen S."/>
            <person name="Jones V.A."/>
            <person name="Morieri G."/>
            <person name="Champion C."/>
            <person name="Hetherington A.J."/>
            <person name="Kelly S."/>
            <person name="Saint-Marcoux D."/>
            <person name="Proust H."/>
            <person name="Prescott H."/>
            <person name="Dolan L."/>
        </authorList>
    </citation>
    <scope>NUCLEOTIDE SEQUENCE [LARGE SCALE GENOMIC DNA]</scope>
    <source>
        <tissue evidence="1">Whole gametophyte</tissue>
    </source>
</reference>
<dbReference type="SMART" id="SM00368">
    <property type="entry name" value="LRR_RI"/>
    <property type="match status" value="3"/>
</dbReference>
<name>A0A176W666_MARPO</name>
<dbReference type="Gene3D" id="3.40.50.300">
    <property type="entry name" value="P-loop containing nucleotide triphosphate hydrolases"/>
    <property type="match status" value="1"/>
</dbReference>
<dbReference type="Proteomes" id="UP000077202">
    <property type="component" value="Unassembled WGS sequence"/>
</dbReference>
<evidence type="ECO:0000313" key="1">
    <source>
        <dbReference type="EMBL" id="OAE27972.1"/>
    </source>
</evidence>
<dbReference type="PANTHER" id="PTHR47679:SF1">
    <property type="entry name" value="PROTEIN TORNADO 1"/>
    <property type="match status" value="1"/>
</dbReference>
<comment type="caution">
    <text evidence="1">The sequence shown here is derived from an EMBL/GenBank/DDBJ whole genome shotgun (WGS) entry which is preliminary data.</text>
</comment>
<evidence type="ECO:0008006" key="3">
    <source>
        <dbReference type="Google" id="ProtNLM"/>
    </source>
</evidence>
<proteinExistence type="predicted"/>
<protein>
    <recommendedName>
        <fullName evidence="3">C-terminal of Roc (COR) domain-containing protein</fullName>
    </recommendedName>
</protein>
<evidence type="ECO:0000313" key="2">
    <source>
        <dbReference type="Proteomes" id="UP000077202"/>
    </source>
</evidence>
<dbReference type="InterPro" id="IPR032675">
    <property type="entry name" value="LRR_dom_sf"/>
</dbReference>
<sequence>MASKRWTKSYCWEKLRKLDVARALRGLRYSHKATLNGFLRDLRLLETETRITGERLQQFVREHKPIINLILCGGLPFDSDDEAMGKTCGNVHIRSKDSVFLSLGFHVQLCECFLLSVMGQPRAWKSSLREISLDGASYSLSQDEVVALCANLSSNLNVRSLDLRNQKIFHSREGCRLLGQALRTNSTLEKLFISSADLTSEGVEQLTNGLQGDSISILEVLDLGLNPKIADSGIRHLAKLLVSNKTLKCLQLKLTGSGFEGAKLMASALLLNSTLEFFSFGGNKITEVGMTLMLSPLTPVPTNSATGRSISGIKHLELEDMDRLDFSVGALAMMITRNKKLESLNISRAPIEEEEWMDQIIPALYQNRTLKCLDLRGSNNLPSEGFFDLVTSASSKTVLEHIDLAGTNIFSRSEVLNDELKLNGEMRRGSKAKRRVKLKSGRFILCGYSFAGKSTICRSMRYVVDGPPAFYLCSVAWRKFLRKSPLMRKALFGTSTPSGDVDNTTRGCDVVTLRSAMRRSTDIVWDFAGHKEYDALHNYLFSNFSNSCFLCIASAFGDMRARAQTSQRPGSESRRLKEQRDIKEELEYWMRLIASSSRPSPRSSQRPVVMFVLTNGDELDPRILRDVSQRTESVVAEMRERYQSVVDLQQGVKVIDSHSCKDVQELMTAAQETLAKVLQNSAEFAVCEEVRLVLENWSAKSASKPILRMEDFQTLCERELRGRLNPSVFASADLHTARGQIAVLNKLNDNGDIMFSSSLDVIVVNPKWFGGVVLGSVLHSLRGVQQRPGRNEGIVGFFRDCLHPAGPDAVGLYHENGFVREGQLKEIADGMEHFSHAELLKLLIQLELCFETTSGCANELQDSADTPHSESSCEIREHVDLSKKFFVPAVFDDDAETAVIGRRQLNWNSTMHRKDFCYDYIGRRLACDTNDFTVFSTGFFPRLQVALHSYFREKGWLENRGFRMDRNLFGFYENGVEVLVEYSGAVDYFVDILVKSSRSSTYTVEFINVHVIQQIRQFCASPQGCPGVLLVESVIRTVCVKELHLCVHRKHQATPVDVLRSRIQEHGLGYKHAWRESLDRHSDVDKAVDLLQGGRGGDGSNTPVTVRGEHHENDYLLRQISTVTNFESASMDHDHAAEWGSENVYSMNPIPSVDVRGGFQSEFENAASIVDRPSTSTFGRERLPSLLYASIDDVGYLPAIWAKVEAKMAVKIHLKCESPHGSHVVPDQQGRMLNLRRGGNFMEHVLIFLRHGLTGSAQIAGMDVDAGWFNSLFGSSSNMPIKIEHLLELTDRPNPSAPASNEEILHSLETYLKVEPPTQWLRDFLNMDNGPAFRKDFDLWKMEVSATDDIAWVCIQHYIEYIRGCNKLLSQTRQKSAIR</sequence>
<dbReference type="EMBL" id="LVLJ01001793">
    <property type="protein sequence ID" value="OAE27972.1"/>
    <property type="molecule type" value="Genomic_DNA"/>
</dbReference>
<dbReference type="Gene3D" id="3.80.10.10">
    <property type="entry name" value="Ribonuclease Inhibitor"/>
    <property type="match status" value="3"/>
</dbReference>
<organism evidence="1 2">
    <name type="scientific">Marchantia polymorpha subsp. ruderalis</name>
    <dbReference type="NCBI Taxonomy" id="1480154"/>
    <lineage>
        <taxon>Eukaryota</taxon>
        <taxon>Viridiplantae</taxon>
        <taxon>Streptophyta</taxon>
        <taxon>Embryophyta</taxon>
        <taxon>Marchantiophyta</taxon>
        <taxon>Marchantiopsida</taxon>
        <taxon>Marchantiidae</taxon>
        <taxon>Marchantiales</taxon>
        <taxon>Marchantiaceae</taxon>
        <taxon>Marchantia</taxon>
    </lineage>
</organism>
<dbReference type="InterPro" id="IPR027417">
    <property type="entry name" value="P-loop_NTPase"/>
</dbReference>
<dbReference type="SUPFAM" id="SSF52047">
    <property type="entry name" value="RNI-like"/>
    <property type="match status" value="1"/>
</dbReference>
<dbReference type="SUPFAM" id="SSF52540">
    <property type="entry name" value="P-loop containing nucleoside triphosphate hydrolases"/>
    <property type="match status" value="1"/>
</dbReference>
<gene>
    <name evidence="1" type="ORF">AXG93_1062s1040</name>
</gene>
<keyword evidence="2" id="KW-1185">Reference proteome</keyword>
<accession>A0A176W666</accession>
<dbReference type="PANTHER" id="PTHR47679">
    <property type="entry name" value="PROTEIN TORNADO 1"/>
    <property type="match status" value="1"/>
</dbReference>